<evidence type="ECO:0000313" key="2">
    <source>
        <dbReference type="EMBL" id="KAH6600695.1"/>
    </source>
</evidence>
<keyword evidence="3" id="KW-1185">Reference proteome</keyword>
<sequence>MKTYQGKKEHGEYIRRLETERGPYKFVQGVEDRIAIAAGMHEELQPAPEIVDNSPSQQLKSILRKDKPCLKYPCKVKFNTNAEISDDVSKVTVSVDDVHKALHSESQSTEHEDNEQGSDFDPPERDVTAEREYSSAPQE</sequence>
<protein>
    <submittedName>
        <fullName evidence="2">Uncharacterized protein</fullName>
    </submittedName>
</protein>
<accession>A0ABQ8FMC2</accession>
<proteinExistence type="predicted"/>
<comment type="caution">
    <text evidence="2">The sequence shown here is derived from an EMBL/GenBank/DDBJ whole genome shotgun (WGS) entry which is preliminary data.</text>
</comment>
<dbReference type="EMBL" id="JAFCIX010000028">
    <property type="protein sequence ID" value="KAH6600695.1"/>
    <property type="molecule type" value="Genomic_DNA"/>
</dbReference>
<feature type="compositionally biased region" description="Basic and acidic residues" evidence="1">
    <location>
        <begin position="122"/>
        <end position="133"/>
    </location>
</feature>
<evidence type="ECO:0000256" key="1">
    <source>
        <dbReference type="SAM" id="MobiDB-lite"/>
    </source>
</evidence>
<gene>
    <name evidence="2" type="ORF">BASA50_002079</name>
</gene>
<reference evidence="2 3" key="1">
    <citation type="submission" date="2021-02" db="EMBL/GenBank/DDBJ databases">
        <title>Variation within the Batrachochytrium salamandrivorans European outbreak.</title>
        <authorList>
            <person name="Kelly M."/>
            <person name="Pasmans F."/>
            <person name="Shea T.P."/>
            <person name="Munoz J.F."/>
            <person name="Carranza S."/>
            <person name="Cuomo C.A."/>
            <person name="Martel A."/>
        </authorList>
    </citation>
    <scope>NUCLEOTIDE SEQUENCE [LARGE SCALE GENOMIC DNA]</scope>
    <source>
        <strain evidence="2 3">AMFP18/2</strain>
    </source>
</reference>
<feature type="compositionally biased region" description="Basic and acidic residues" evidence="1">
    <location>
        <begin position="102"/>
        <end position="111"/>
    </location>
</feature>
<dbReference type="Proteomes" id="UP001648503">
    <property type="component" value="Unassembled WGS sequence"/>
</dbReference>
<organism evidence="2 3">
    <name type="scientific">Batrachochytrium salamandrivorans</name>
    <dbReference type="NCBI Taxonomy" id="1357716"/>
    <lineage>
        <taxon>Eukaryota</taxon>
        <taxon>Fungi</taxon>
        <taxon>Fungi incertae sedis</taxon>
        <taxon>Chytridiomycota</taxon>
        <taxon>Chytridiomycota incertae sedis</taxon>
        <taxon>Chytridiomycetes</taxon>
        <taxon>Rhizophydiales</taxon>
        <taxon>Rhizophydiales incertae sedis</taxon>
        <taxon>Batrachochytrium</taxon>
    </lineage>
</organism>
<name>A0ABQ8FMC2_9FUNG</name>
<feature type="region of interest" description="Disordered" evidence="1">
    <location>
        <begin position="102"/>
        <end position="139"/>
    </location>
</feature>
<evidence type="ECO:0000313" key="3">
    <source>
        <dbReference type="Proteomes" id="UP001648503"/>
    </source>
</evidence>